<evidence type="ECO:0000256" key="2">
    <source>
        <dbReference type="ARBA" id="ARBA00004752"/>
    </source>
</evidence>
<organism evidence="17 18">
    <name type="scientific">Pueribacillus theae</name>
    <dbReference type="NCBI Taxonomy" id="2171751"/>
    <lineage>
        <taxon>Bacteria</taxon>
        <taxon>Bacillati</taxon>
        <taxon>Bacillota</taxon>
        <taxon>Bacilli</taxon>
        <taxon>Bacillales</taxon>
        <taxon>Bacillaceae</taxon>
        <taxon>Pueribacillus</taxon>
    </lineage>
</organism>
<accession>A0A2U1K482</accession>
<keyword evidence="5 17" id="KW-0121">Carboxypeptidase</keyword>
<dbReference type="Pfam" id="PF00768">
    <property type="entry name" value="Peptidase_S11"/>
    <property type="match status" value="1"/>
</dbReference>
<comment type="pathway">
    <text evidence="2">Cell wall biogenesis; peptidoglycan biosynthesis.</text>
</comment>
<keyword evidence="9" id="KW-0133">Cell shape</keyword>
<feature type="binding site" evidence="14">
    <location>
        <position position="260"/>
    </location>
    <ligand>
        <name>substrate</name>
    </ligand>
</feature>
<dbReference type="GO" id="GO:0071555">
    <property type="term" value="P:cell wall organization"/>
    <property type="evidence" value="ECO:0007669"/>
    <property type="project" value="UniProtKB-KW"/>
</dbReference>
<evidence type="ECO:0000256" key="13">
    <source>
        <dbReference type="PIRSR" id="PIRSR618044-1"/>
    </source>
</evidence>
<dbReference type="PANTHER" id="PTHR21581">
    <property type="entry name" value="D-ALANYL-D-ALANINE CARBOXYPEPTIDASE"/>
    <property type="match status" value="1"/>
</dbReference>
<dbReference type="EC" id="3.4.16.4" evidence="4"/>
<evidence type="ECO:0000259" key="16">
    <source>
        <dbReference type="SMART" id="SM00936"/>
    </source>
</evidence>
<comment type="similarity">
    <text evidence="3 15">Belongs to the peptidase S11 family.</text>
</comment>
<feature type="active site" evidence="13">
    <location>
        <position position="134"/>
    </location>
</feature>
<name>A0A2U1K482_9BACI</name>
<keyword evidence="18" id="KW-1185">Reference proteome</keyword>
<dbReference type="InterPro" id="IPR015956">
    <property type="entry name" value="Peniciliin-bd_prot_C_sf"/>
</dbReference>
<dbReference type="UniPathway" id="UPA00219"/>
<dbReference type="AlphaFoldDB" id="A0A2U1K482"/>
<dbReference type="PRINTS" id="PR00725">
    <property type="entry name" value="DADACBPTASE1"/>
</dbReference>
<keyword evidence="10" id="KW-0573">Peptidoglycan synthesis</keyword>
<keyword evidence="7" id="KW-0732">Signal</keyword>
<dbReference type="OrthoDB" id="9791132at2"/>
<dbReference type="SMART" id="SM00936">
    <property type="entry name" value="PBP5_C"/>
    <property type="match status" value="1"/>
</dbReference>
<evidence type="ECO:0000256" key="4">
    <source>
        <dbReference type="ARBA" id="ARBA00012448"/>
    </source>
</evidence>
<comment type="function">
    <text evidence="1">Removes C-terminal D-alanyl residues from sugar-peptide cell wall precursors.</text>
</comment>
<feature type="active site" description="Acyl-ester intermediate" evidence="13">
    <location>
        <position position="70"/>
    </location>
</feature>
<protein>
    <recommendedName>
        <fullName evidence="4">serine-type D-Ala-D-Ala carboxypeptidase</fullName>
        <ecNumber evidence="4">3.4.16.4</ecNumber>
    </recommendedName>
</protein>
<comment type="catalytic activity">
    <reaction evidence="12">
        <text>Preferential cleavage: (Ac)2-L-Lys-D-Ala-|-D-Ala. Also transpeptidation of peptidyl-alanyl moieties that are N-acyl substituents of D-alanine.</text>
        <dbReference type="EC" id="3.4.16.4"/>
    </reaction>
</comment>
<evidence type="ECO:0000256" key="11">
    <source>
        <dbReference type="ARBA" id="ARBA00023316"/>
    </source>
</evidence>
<feature type="active site" description="Proton acceptor" evidence="13">
    <location>
        <position position="73"/>
    </location>
</feature>
<comment type="caution">
    <text evidence="17">The sequence shown here is derived from an EMBL/GenBank/DDBJ whole genome shotgun (WGS) entry which is preliminary data.</text>
</comment>
<evidence type="ECO:0000256" key="8">
    <source>
        <dbReference type="ARBA" id="ARBA00022801"/>
    </source>
</evidence>
<dbReference type="GO" id="GO:0008360">
    <property type="term" value="P:regulation of cell shape"/>
    <property type="evidence" value="ECO:0007669"/>
    <property type="project" value="UniProtKB-KW"/>
</dbReference>
<dbReference type="InterPro" id="IPR012338">
    <property type="entry name" value="Beta-lactam/transpept-like"/>
</dbReference>
<evidence type="ECO:0000256" key="15">
    <source>
        <dbReference type="RuleBase" id="RU004016"/>
    </source>
</evidence>
<dbReference type="InterPro" id="IPR001967">
    <property type="entry name" value="Peptidase_S11_N"/>
</dbReference>
<dbReference type="InterPro" id="IPR012907">
    <property type="entry name" value="Peptidase_S11_C"/>
</dbReference>
<keyword evidence="11" id="KW-0961">Cell wall biogenesis/degradation</keyword>
<evidence type="ECO:0000256" key="5">
    <source>
        <dbReference type="ARBA" id="ARBA00022645"/>
    </source>
</evidence>
<dbReference type="Gene3D" id="3.40.710.10">
    <property type="entry name" value="DD-peptidase/beta-lactamase superfamily"/>
    <property type="match status" value="1"/>
</dbReference>
<sequence length="449" mass="50184">MLQRGVRIVKKLHIFTLLSVFLFFGLFSPVNIGQAAESVDVNAEAAILIDAESGKILYEKEADKKLAIASMTKMMTEYLVLDAIEDKKIKWDQEVKVSDYAQKVSQNNNLSNVPLLTEVTYTVKELYEAMAIYSANGATIALAELVSGSEADFVKMMNEKAKELGLDDAKFVNTTGLNNKDLLGKHPVGKATEENMMSARSTARLAYELLKKHPNVLETASIPTKEFTKGLEEGKAIKMKNWNWMLKGLVLEYPGVDGLKTGSTKQAGYSFTGTVEKDGMRFISVIMKTNSDVARFRETAKLFDWAFSNFSKQVVVPKGYQFKKNTTVPVVKGKEKKVEVEAAEALQMIMKNNEKDQYEPTFQLDKKKLENDALVAPLKKGQKVGTVSVKYKGNESDYGYITGEKAYSTPLVTKEEVKKANWFTLGMRSTGSFFGNLWDKTTEKVKNLF</sequence>
<dbReference type="InterPro" id="IPR018044">
    <property type="entry name" value="Peptidase_S11"/>
</dbReference>
<evidence type="ECO:0000256" key="1">
    <source>
        <dbReference type="ARBA" id="ARBA00003217"/>
    </source>
</evidence>
<keyword evidence="8" id="KW-0378">Hydrolase</keyword>
<proteinExistence type="inferred from homology"/>
<evidence type="ECO:0000256" key="9">
    <source>
        <dbReference type="ARBA" id="ARBA00022960"/>
    </source>
</evidence>
<evidence type="ECO:0000256" key="14">
    <source>
        <dbReference type="PIRSR" id="PIRSR618044-2"/>
    </source>
</evidence>
<dbReference type="SUPFAM" id="SSF56601">
    <property type="entry name" value="beta-lactamase/transpeptidase-like"/>
    <property type="match status" value="1"/>
</dbReference>
<evidence type="ECO:0000313" key="17">
    <source>
        <dbReference type="EMBL" id="PWA12075.1"/>
    </source>
</evidence>
<dbReference type="Gene3D" id="2.60.410.10">
    <property type="entry name" value="D-Ala-D-Ala carboxypeptidase, C-terminal domain"/>
    <property type="match status" value="1"/>
</dbReference>
<keyword evidence="6" id="KW-0645">Protease</keyword>
<evidence type="ECO:0000256" key="10">
    <source>
        <dbReference type="ARBA" id="ARBA00022984"/>
    </source>
</evidence>
<dbReference type="EMBL" id="QCZG01000012">
    <property type="protein sequence ID" value="PWA12075.1"/>
    <property type="molecule type" value="Genomic_DNA"/>
</dbReference>
<dbReference type="SUPFAM" id="SSF69189">
    <property type="entry name" value="Penicillin-binding protein associated domain"/>
    <property type="match status" value="1"/>
</dbReference>
<dbReference type="InterPro" id="IPR037167">
    <property type="entry name" value="Peptidase_S11_C_sf"/>
</dbReference>
<evidence type="ECO:0000256" key="12">
    <source>
        <dbReference type="ARBA" id="ARBA00034000"/>
    </source>
</evidence>
<dbReference type="GO" id="GO:0009002">
    <property type="term" value="F:serine-type D-Ala-D-Ala carboxypeptidase activity"/>
    <property type="evidence" value="ECO:0007669"/>
    <property type="project" value="UniProtKB-EC"/>
</dbReference>
<evidence type="ECO:0000313" key="18">
    <source>
        <dbReference type="Proteomes" id="UP000245998"/>
    </source>
</evidence>
<evidence type="ECO:0000256" key="7">
    <source>
        <dbReference type="ARBA" id="ARBA00022729"/>
    </source>
</evidence>
<dbReference type="Proteomes" id="UP000245998">
    <property type="component" value="Unassembled WGS sequence"/>
</dbReference>
<evidence type="ECO:0000256" key="3">
    <source>
        <dbReference type="ARBA" id="ARBA00007164"/>
    </source>
</evidence>
<feature type="domain" description="Peptidase S11 D-Ala-D-Ala carboxypeptidase A C-terminal" evidence="16">
    <location>
        <begin position="310"/>
        <end position="419"/>
    </location>
</feature>
<dbReference type="PANTHER" id="PTHR21581:SF11">
    <property type="entry name" value="D-ALANYL-D-ALANINE CARBOXYPEPTIDASE DACA"/>
    <property type="match status" value="1"/>
</dbReference>
<evidence type="ECO:0000256" key="6">
    <source>
        <dbReference type="ARBA" id="ARBA00022670"/>
    </source>
</evidence>
<reference evidence="17 18" key="1">
    <citation type="submission" date="2018-04" db="EMBL/GenBank/DDBJ databases">
        <title>Camelliibacillus theae gen. nov., sp. nov., isolated from Pu'er tea.</title>
        <authorList>
            <person name="Niu L."/>
        </authorList>
    </citation>
    <scope>NUCLEOTIDE SEQUENCE [LARGE SCALE GENOMIC DNA]</scope>
    <source>
        <strain evidence="17 18">T8</strain>
    </source>
</reference>
<dbReference type="GO" id="GO:0006508">
    <property type="term" value="P:proteolysis"/>
    <property type="evidence" value="ECO:0007669"/>
    <property type="project" value="UniProtKB-KW"/>
</dbReference>
<dbReference type="GO" id="GO:0009252">
    <property type="term" value="P:peptidoglycan biosynthetic process"/>
    <property type="evidence" value="ECO:0007669"/>
    <property type="project" value="UniProtKB-UniPathway"/>
</dbReference>
<dbReference type="Pfam" id="PF07943">
    <property type="entry name" value="PBP5_C"/>
    <property type="match status" value="1"/>
</dbReference>
<gene>
    <name evidence="17" type="ORF">DCC39_07430</name>
</gene>